<dbReference type="Pfam" id="PF03961">
    <property type="entry name" value="FapA"/>
    <property type="match status" value="1"/>
</dbReference>
<dbReference type="InterPro" id="IPR038247">
    <property type="entry name" value="Jag_N_dom_sf"/>
</dbReference>
<dbReference type="InterPro" id="IPR001932">
    <property type="entry name" value="PPM-type_phosphatase-like_dom"/>
</dbReference>
<feature type="region of interest" description="Disordered" evidence="2">
    <location>
        <begin position="289"/>
        <end position="310"/>
    </location>
</feature>
<dbReference type="KEGG" id="gka:GK1478"/>
<dbReference type="PROSITE" id="PS51746">
    <property type="entry name" value="PPM_2"/>
    <property type="match status" value="1"/>
</dbReference>
<dbReference type="InterPro" id="IPR046865">
    <property type="entry name" value="FapA_b_solenoid"/>
</dbReference>
<dbReference type="InterPro" id="IPR036457">
    <property type="entry name" value="PPM-type-like_dom_sf"/>
</dbReference>
<dbReference type="PANTHER" id="PTHR43156">
    <property type="entry name" value="STAGE II SPORULATION PROTEIN E-RELATED"/>
    <property type="match status" value="1"/>
</dbReference>
<dbReference type="PANTHER" id="PTHR43156:SF2">
    <property type="entry name" value="STAGE II SPORULATION PROTEIN E"/>
    <property type="match status" value="1"/>
</dbReference>
<evidence type="ECO:0000259" key="3">
    <source>
        <dbReference type="PROSITE" id="PS51746"/>
    </source>
</evidence>
<dbReference type="Gene3D" id="3.30.30.80">
    <property type="entry name" value="probable RNA-binding protein from clostridium symbiosum atcc 14940"/>
    <property type="match status" value="1"/>
</dbReference>
<dbReference type="InterPro" id="IPR046866">
    <property type="entry name" value="FapA_N"/>
</dbReference>
<reference evidence="4 5" key="1">
    <citation type="journal article" date="2004" name="Nucleic Acids Res.">
        <title>Thermoadaptation trait revealed by the genome sequence of thermophilic Geobacillus kaustophilus.</title>
        <authorList>
            <person name="Takami H."/>
            <person name="Takaki Y."/>
            <person name="Chee G.J."/>
            <person name="Nishi S."/>
            <person name="Shimamura S."/>
            <person name="Suzuki H."/>
            <person name="Matsui S."/>
            <person name="Uchiyama I."/>
        </authorList>
    </citation>
    <scope>NUCLEOTIDE SEQUENCE [LARGE SCALE GENOMIC DNA]</scope>
    <source>
        <strain evidence="4 5">HTA426</strain>
    </source>
</reference>
<dbReference type="HOGENOM" id="CLU_015044_0_0_9"/>
<dbReference type="EMBL" id="BA000043">
    <property type="protein sequence ID" value="BAD75763.1"/>
    <property type="molecule type" value="Genomic_DNA"/>
</dbReference>
<dbReference type="Gene3D" id="3.60.40.10">
    <property type="entry name" value="PPM-type phosphatase domain"/>
    <property type="match status" value="1"/>
</dbReference>
<dbReference type="InterPro" id="IPR032782">
    <property type="entry name" value="KhpB_N"/>
</dbReference>
<sequence length="901" mass="99618">MKGLSIPARLIGGDYYDFYPLGNGKVRIVIGDVMGKGIPAAMLMILTRGAFRSASESSKSPSQTLTAMNKALCQDLRSLKSFVTLVCADWDPHTNVLTYASAGHMMPLLLKSKERKVVELPKTLGIMVGAFPEYVYEEKEIALETDDVVLFYTDGIIEAENRKKEQFQRDRLIRALLKYASCPAHQAGQRVIEDIYTFTEGAMQKDDMTMVIVKIHQNINFWQGGAAMGQTIISKGKNIDEAIHVGLAILQSKREEVQIEIIQRETKGIWRIGFKPAIVKLTKVERQVEPSSVAEEEKSDSASVGGARSKVTEDHLSGKAWVRGGQIFYRPSPLCYPTITVGQGVLLFKNGEPVTGTTVITEGDQLEIQTAEETVETKWDIIVDEDKLHAILRIEPGVKKRFQIKDIDPDYHIELKAEQHIEVQNTLEYKPVLQKLKSLNIVQGLDFIAMAEAAKTTKPGDFVIARGVKPQQGKNGWVELTVNLDSKQAGPKLREDGTVDFREVNNIPSVHPGQVIAIVHPPVPGVPGVTVTNEPIPPKPVYPVAVYLGKGVTAIENGTKIVALANGRPVFRQQGLDVHIFIVDKLTHQGDVDLGSGNIRFHGDVDITGNVEDGMSVEAEGNITIFQNVTRATITSKQAVFIRRNVIGSVISAGTGHILTSELAHLLITIEGYIEKMISSIKQLVSSPAFKRTDWKQNGLFPLIKLLMDYKFRPLVAVGHKYIEVTKRGDRQQFHPVWFDLAERFQRCFFSSIPNELHSLEQLAKLLEDIKTTMKQYTDVNGESSYIEMAYALNSTIYCSGDITVFGQGCYNCTIHSGGFLNVKGVMRGGRAYARKGASIQEAGSDSGVVTHIAVPEGQTVRFGVVKEGTIVQIGKTAYTFQKEHRQIEAALDENGQMIFD</sequence>
<dbReference type="SUPFAM" id="SSF81606">
    <property type="entry name" value="PP2C-like"/>
    <property type="match status" value="1"/>
</dbReference>
<dbReference type="STRING" id="235909.GK1478"/>
<dbReference type="SMART" id="SM01245">
    <property type="entry name" value="Jag_N"/>
    <property type="match status" value="1"/>
</dbReference>
<keyword evidence="5" id="KW-1185">Reference proteome</keyword>
<dbReference type="Pfam" id="PF20250">
    <property type="entry name" value="FapA_N"/>
    <property type="match status" value="1"/>
</dbReference>
<gene>
    <name evidence="4" type="ordered locus">GK1478</name>
</gene>
<dbReference type="Proteomes" id="UP000001172">
    <property type="component" value="Chromosome"/>
</dbReference>
<dbReference type="Pfam" id="PF07228">
    <property type="entry name" value="SpoIIE"/>
    <property type="match status" value="1"/>
</dbReference>
<evidence type="ECO:0000313" key="4">
    <source>
        <dbReference type="EMBL" id="BAD75763.1"/>
    </source>
</evidence>
<evidence type="ECO:0000313" key="5">
    <source>
        <dbReference type="Proteomes" id="UP000001172"/>
    </source>
</evidence>
<dbReference type="GO" id="GO:0016791">
    <property type="term" value="F:phosphatase activity"/>
    <property type="evidence" value="ECO:0007669"/>
    <property type="project" value="TreeGrafter"/>
</dbReference>
<feature type="domain" description="PPM-type phosphatase" evidence="3">
    <location>
        <begin position="1"/>
        <end position="215"/>
    </location>
</feature>
<evidence type="ECO:0000256" key="1">
    <source>
        <dbReference type="ARBA" id="ARBA00022801"/>
    </source>
</evidence>
<dbReference type="eggNOG" id="COG2208">
    <property type="taxonomic scope" value="Bacteria"/>
</dbReference>
<dbReference type="SMART" id="SM00331">
    <property type="entry name" value="PP2C_SIG"/>
    <property type="match status" value="1"/>
</dbReference>
<evidence type="ECO:0000256" key="2">
    <source>
        <dbReference type="SAM" id="MobiDB-lite"/>
    </source>
</evidence>
<organism evidence="4 5">
    <name type="scientific">Geobacillus kaustophilus (strain HTA426)</name>
    <dbReference type="NCBI Taxonomy" id="235909"/>
    <lineage>
        <taxon>Bacteria</taxon>
        <taxon>Bacillati</taxon>
        <taxon>Bacillota</taxon>
        <taxon>Bacilli</taxon>
        <taxon>Bacillales</taxon>
        <taxon>Anoxybacillaceae</taxon>
        <taxon>Geobacillus</taxon>
        <taxon>Geobacillus thermoleovorans group</taxon>
    </lineage>
</organism>
<dbReference type="Pfam" id="PF14804">
    <property type="entry name" value="Jag_N"/>
    <property type="match status" value="1"/>
</dbReference>
<proteinExistence type="predicted"/>
<name>Q5KZX3_GEOKA</name>
<protein>
    <recommendedName>
        <fullName evidence="3">PPM-type phosphatase domain-containing protein</fullName>
    </recommendedName>
</protein>
<dbReference type="eggNOG" id="COG1315">
    <property type="taxonomic scope" value="Bacteria"/>
</dbReference>
<accession>Q5KZX3</accession>
<keyword evidence="1" id="KW-0378">Hydrolase</keyword>
<dbReference type="AlphaFoldDB" id="Q5KZX3"/>
<dbReference type="InterPro" id="IPR052016">
    <property type="entry name" value="Bact_Sigma-Reg"/>
</dbReference>